<evidence type="ECO:0000313" key="1">
    <source>
        <dbReference type="EMBL" id="ABZ05870.1"/>
    </source>
</evidence>
<name>B3SZW2_9ZZZZ</name>
<sequence length="146" mass="16568">MVSMAKLCEFAGNDGGNNTTELARAFHSAKDLHIFLLTHGYLENFKEDAAKHLTIYEMRHKYQTSYNIMASLAASLKVKFSTRRTGESFRQKIREENGLTSVTGDSVKSKTTSALESRLERIEQLLGTIASQVEYIHEFTHIKSYE</sequence>
<dbReference type="EMBL" id="EU016559">
    <property type="protein sequence ID" value="ABZ05870.1"/>
    <property type="molecule type" value="Genomic_DNA"/>
</dbReference>
<accession>B3SZW2</accession>
<organism evidence="1">
    <name type="scientific">uncultured marine microorganism HF4000_48F7</name>
    <dbReference type="NCBI Taxonomy" id="455500"/>
    <lineage>
        <taxon>unclassified sequences</taxon>
        <taxon>environmental samples</taxon>
    </lineage>
</organism>
<dbReference type="AlphaFoldDB" id="B3SZW2"/>
<proteinExistence type="predicted"/>
<gene>
    <name evidence="1" type="ORF">ALOHA_HF400048F7ctg1g37</name>
</gene>
<reference evidence="1" key="1">
    <citation type="journal article" date="2008" name="ISME J.">
        <title>Genomic patterns of recombination, clonal divergence and environment in marine microbial populations.</title>
        <authorList>
            <person name="Konstantinidis K.T."/>
            <person name="Delong E.F."/>
        </authorList>
    </citation>
    <scope>NUCLEOTIDE SEQUENCE</scope>
</reference>
<protein>
    <submittedName>
        <fullName evidence="1">Uncharacterized protein</fullName>
    </submittedName>
</protein>